<accession>A0AAD4UEK8</accession>
<evidence type="ECO:0000313" key="2">
    <source>
        <dbReference type="Proteomes" id="UP001214576"/>
    </source>
</evidence>
<evidence type="ECO:0000313" key="1">
    <source>
        <dbReference type="EMBL" id="KAI4542625.1"/>
    </source>
</evidence>
<comment type="caution">
    <text evidence="1">The sequence shown here is derived from an EMBL/GenBank/DDBJ whole genome shotgun (WGS) entry which is preliminary data.</text>
</comment>
<proteinExistence type="predicted"/>
<sequence length="125" mass="13991">MHAAGYEVCIRYISKEGNTSDNAEKTAQERHVTEATFLARIGAGCHFPFDFNRSSCPEGGRTQGRNEFILQTLLKESVHYRVPKEQTENPADSSVWQIPLLFQKQSCNTVNQTVKSEIPGVRCAS</sequence>
<dbReference type="AlphaFoldDB" id="A0AAD4UEK8"/>
<gene>
    <name evidence="1" type="ORF">MG293_008004</name>
</gene>
<reference evidence="1" key="1">
    <citation type="submission" date="2022-03" db="EMBL/GenBank/DDBJ databases">
        <title>Genomic analyses of argali, domestic sheep and their hybrids provide insights into chromosomal evolution, heterosis and genetic basis of agronomic traits.</title>
        <authorList>
            <person name="Li M."/>
        </authorList>
    </citation>
    <scope>NUCLEOTIDE SEQUENCE</scope>
    <source>
        <strain evidence="1">CAU-MHL-2022a</strain>
        <tissue evidence="1">Skin</tissue>
    </source>
</reference>
<dbReference type="Proteomes" id="UP001214576">
    <property type="component" value="Unassembled WGS sequence"/>
</dbReference>
<protein>
    <submittedName>
        <fullName evidence="1">Uncharacterized protein</fullName>
    </submittedName>
</protein>
<organism evidence="1 2">
    <name type="scientific">Ovis ammon polii</name>
    <dbReference type="NCBI Taxonomy" id="230172"/>
    <lineage>
        <taxon>Eukaryota</taxon>
        <taxon>Metazoa</taxon>
        <taxon>Chordata</taxon>
        <taxon>Craniata</taxon>
        <taxon>Vertebrata</taxon>
        <taxon>Euteleostomi</taxon>
        <taxon>Mammalia</taxon>
        <taxon>Eutheria</taxon>
        <taxon>Laurasiatheria</taxon>
        <taxon>Artiodactyla</taxon>
        <taxon>Ruminantia</taxon>
        <taxon>Pecora</taxon>
        <taxon>Bovidae</taxon>
        <taxon>Caprinae</taxon>
        <taxon>Ovis</taxon>
    </lineage>
</organism>
<dbReference type="EMBL" id="JAKZEL010000007">
    <property type="protein sequence ID" value="KAI4542625.1"/>
    <property type="molecule type" value="Genomic_DNA"/>
</dbReference>
<keyword evidence="2" id="KW-1185">Reference proteome</keyword>
<name>A0AAD4UEK8_OVIAM</name>